<name>A0AAW8YJF7_PEDAC</name>
<evidence type="ECO:0008006" key="3">
    <source>
        <dbReference type="Google" id="ProtNLM"/>
    </source>
</evidence>
<evidence type="ECO:0000313" key="2">
    <source>
        <dbReference type="Proteomes" id="UP001280897"/>
    </source>
</evidence>
<evidence type="ECO:0000313" key="1">
    <source>
        <dbReference type="EMBL" id="MDV2621953.1"/>
    </source>
</evidence>
<sequence>MKNAYVVKLGNLYVFEVINPYYRMTSIAREACYLDYNKAKETAESIGGKVYKVVLEEVKNEGKICLR</sequence>
<reference evidence="1" key="2">
    <citation type="submission" date="2023-10" db="EMBL/GenBank/DDBJ databases">
        <authorList>
            <person name="Khurajog B."/>
        </authorList>
    </citation>
    <scope>NUCLEOTIDE SEQUENCE</scope>
    <source>
        <strain evidence="1">BF9</strain>
    </source>
</reference>
<dbReference type="AlphaFoldDB" id="A0AAW8YJF7"/>
<organism evidence="1 2">
    <name type="scientific">Pediococcus acidilactici</name>
    <dbReference type="NCBI Taxonomy" id="1254"/>
    <lineage>
        <taxon>Bacteria</taxon>
        <taxon>Bacillati</taxon>
        <taxon>Bacillota</taxon>
        <taxon>Bacilli</taxon>
        <taxon>Lactobacillales</taxon>
        <taxon>Lactobacillaceae</taxon>
        <taxon>Pediococcus</taxon>
        <taxon>Pediococcus acidilactici group</taxon>
    </lineage>
</organism>
<proteinExistence type="predicted"/>
<accession>A0AAW8YJF7</accession>
<comment type="caution">
    <text evidence="1">The sequence shown here is derived from an EMBL/GenBank/DDBJ whole genome shotgun (WGS) entry which is preliminary data.</text>
</comment>
<dbReference type="EMBL" id="JAWJAV010000007">
    <property type="protein sequence ID" value="MDV2621953.1"/>
    <property type="molecule type" value="Genomic_DNA"/>
</dbReference>
<gene>
    <name evidence="1" type="ORF">R0G89_09435</name>
</gene>
<reference evidence="1" key="1">
    <citation type="journal article" date="2023" name="PeerJ">
        <title>Selection and evaluation of lactic acid bacteria from chicken feces in Thailand as potential probiotics.</title>
        <authorList>
            <person name="Khurajog B."/>
            <person name="Disastra Y."/>
            <person name="Lawwyne L.D."/>
            <person name="Sirichokchatchawan W."/>
            <person name="Niyomtham W."/>
            <person name="Yindee J."/>
            <person name="Hampson D.J."/>
            <person name="Prapasarakul N."/>
        </authorList>
    </citation>
    <scope>NUCLEOTIDE SEQUENCE</scope>
    <source>
        <strain evidence="1">BF9</strain>
    </source>
</reference>
<dbReference type="Proteomes" id="UP001280897">
    <property type="component" value="Unassembled WGS sequence"/>
</dbReference>
<protein>
    <recommendedName>
        <fullName evidence="3">DUF1508 domain-containing protein</fullName>
    </recommendedName>
</protein>
<dbReference type="RefSeq" id="WP_317072481.1">
    <property type="nucleotide sequence ID" value="NZ_JAWJAV010000007.1"/>
</dbReference>